<comment type="caution">
    <text evidence="1">The sequence shown here is derived from an EMBL/GenBank/DDBJ whole genome shotgun (WGS) entry which is preliminary data.</text>
</comment>
<name>A0A8X6SHS0_TRICX</name>
<accession>A0A8X6SHS0</accession>
<evidence type="ECO:0000313" key="2">
    <source>
        <dbReference type="Proteomes" id="UP000887159"/>
    </source>
</evidence>
<dbReference type="AlphaFoldDB" id="A0A8X6SHS0"/>
<gene>
    <name evidence="1" type="primary">AVEN_245292_1</name>
    <name evidence="1" type="ORF">TNCV_4231521</name>
</gene>
<sequence>MKKNFDSTDFTSSQNKLWPSGHGDQARALLLQKTVPPCRGADTVLKGHRIALIARSLIQVGLSHGERRVPVTNKATSLNCSITVEAILLGSRIGLRAQIETMTGYIYRDIILKEHLRLFRGAMSTEFVDDNTRLQQANTVKECLPSTPIEWRAFSPGLIRHSMCHTCLANEC</sequence>
<reference evidence="1" key="1">
    <citation type="submission" date="2020-08" db="EMBL/GenBank/DDBJ databases">
        <title>Multicomponent nature underlies the extraordinary mechanical properties of spider dragline silk.</title>
        <authorList>
            <person name="Kono N."/>
            <person name="Nakamura H."/>
            <person name="Mori M."/>
            <person name="Yoshida Y."/>
            <person name="Ohtoshi R."/>
            <person name="Malay A.D."/>
            <person name="Moran D.A.P."/>
            <person name="Tomita M."/>
            <person name="Numata K."/>
            <person name="Arakawa K."/>
        </authorList>
    </citation>
    <scope>NUCLEOTIDE SEQUENCE</scope>
</reference>
<dbReference type="EMBL" id="BMAU01021306">
    <property type="protein sequence ID" value="GFY11683.1"/>
    <property type="molecule type" value="Genomic_DNA"/>
</dbReference>
<dbReference type="Proteomes" id="UP000887159">
    <property type="component" value="Unassembled WGS sequence"/>
</dbReference>
<keyword evidence="2" id="KW-1185">Reference proteome</keyword>
<evidence type="ECO:0000313" key="1">
    <source>
        <dbReference type="EMBL" id="GFY11683.1"/>
    </source>
</evidence>
<proteinExistence type="predicted"/>
<organism evidence="1 2">
    <name type="scientific">Trichonephila clavipes</name>
    <name type="common">Golden silk orbweaver</name>
    <name type="synonym">Nephila clavipes</name>
    <dbReference type="NCBI Taxonomy" id="2585209"/>
    <lineage>
        <taxon>Eukaryota</taxon>
        <taxon>Metazoa</taxon>
        <taxon>Ecdysozoa</taxon>
        <taxon>Arthropoda</taxon>
        <taxon>Chelicerata</taxon>
        <taxon>Arachnida</taxon>
        <taxon>Araneae</taxon>
        <taxon>Araneomorphae</taxon>
        <taxon>Entelegynae</taxon>
        <taxon>Araneoidea</taxon>
        <taxon>Nephilidae</taxon>
        <taxon>Trichonephila</taxon>
    </lineage>
</organism>
<protein>
    <submittedName>
        <fullName evidence="1">DDE_3 domain-containing protein</fullName>
    </submittedName>
</protein>